<dbReference type="PANTHER" id="PTHR41775">
    <property type="entry name" value="SECRETED PROTEIN-RELATED"/>
    <property type="match status" value="1"/>
</dbReference>
<dbReference type="InterPro" id="IPR044060">
    <property type="entry name" value="Bacterial_rp_domain"/>
</dbReference>
<dbReference type="AlphaFoldDB" id="B3E8E0"/>
<dbReference type="PANTHER" id="PTHR41775:SF1">
    <property type="entry name" value="PEPTIDASE M6-LIKE DOMAIN-CONTAINING PROTEIN"/>
    <property type="match status" value="1"/>
</dbReference>
<gene>
    <name evidence="5" type="ordered locus">Glov_1458</name>
</gene>
<proteinExistence type="predicted"/>
<organism evidence="5 6">
    <name type="scientific">Trichlorobacter lovleyi (strain ATCC BAA-1151 / DSM 17278 / SZ)</name>
    <name type="common">Geobacter lovleyi</name>
    <dbReference type="NCBI Taxonomy" id="398767"/>
    <lineage>
        <taxon>Bacteria</taxon>
        <taxon>Pseudomonadati</taxon>
        <taxon>Thermodesulfobacteriota</taxon>
        <taxon>Desulfuromonadia</taxon>
        <taxon>Geobacterales</taxon>
        <taxon>Geobacteraceae</taxon>
        <taxon>Trichlorobacter</taxon>
    </lineage>
</organism>
<feature type="domain" description="Bacterial repeat" evidence="4">
    <location>
        <begin position="573"/>
        <end position="649"/>
    </location>
</feature>
<keyword evidence="2" id="KW-0732">Signal</keyword>
<feature type="compositionally biased region" description="Polar residues" evidence="1">
    <location>
        <begin position="162"/>
        <end position="175"/>
    </location>
</feature>
<evidence type="ECO:0000256" key="1">
    <source>
        <dbReference type="SAM" id="MobiDB-lite"/>
    </source>
</evidence>
<evidence type="ECO:0000259" key="3">
    <source>
        <dbReference type="Pfam" id="PF07675"/>
    </source>
</evidence>
<keyword evidence="5" id="KW-0378">Hydrolase</keyword>
<dbReference type="Pfam" id="PF18998">
    <property type="entry name" value="Flg_new_2"/>
    <property type="match status" value="2"/>
</dbReference>
<dbReference type="InterPro" id="IPR008757">
    <property type="entry name" value="Peptidase_M6-like_domain"/>
</dbReference>
<evidence type="ECO:0000259" key="4">
    <source>
        <dbReference type="Pfam" id="PF18998"/>
    </source>
</evidence>
<accession>B3E8E0</accession>
<dbReference type="eggNOG" id="COG4412">
    <property type="taxonomic scope" value="Bacteria"/>
</dbReference>
<feature type="signal peptide" evidence="2">
    <location>
        <begin position="1"/>
        <end position="29"/>
    </location>
</feature>
<protein>
    <submittedName>
        <fullName evidence="5">M6 family metalloprotease domain protein</fullName>
    </submittedName>
</protein>
<dbReference type="GO" id="GO:0006508">
    <property type="term" value="P:proteolysis"/>
    <property type="evidence" value="ECO:0007669"/>
    <property type="project" value="UniProtKB-KW"/>
</dbReference>
<reference evidence="5 6" key="1">
    <citation type="submission" date="2008-05" db="EMBL/GenBank/DDBJ databases">
        <title>Complete sequence of chromosome of Geobacter lovleyi SZ.</title>
        <authorList>
            <consortium name="US DOE Joint Genome Institute"/>
            <person name="Lucas S."/>
            <person name="Copeland A."/>
            <person name="Lapidus A."/>
            <person name="Glavina del Rio T."/>
            <person name="Dalin E."/>
            <person name="Tice H."/>
            <person name="Bruce D."/>
            <person name="Goodwin L."/>
            <person name="Pitluck S."/>
            <person name="Chertkov O."/>
            <person name="Meincke L."/>
            <person name="Brettin T."/>
            <person name="Detter J.C."/>
            <person name="Han C."/>
            <person name="Tapia R."/>
            <person name="Kuske C.R."/>
            <person name="Schmutz J."/>
            <person name="Larimer F."/>
            <person name="Land M."/>
            <person name="Hauser L."/>
            <person name="Kyrpides N."/>
            <person name="Mikhailova N."/>
            <person name="Sung Y."/>
            <person name="Fletcher K.E."/>
            <person name="Ritalahti K.M."/>
            <person name="Loeffler F.E."/>
            <person name="Richardson P."/>
        </authorList>
    </citation>
    <scope>NUCLEOTIDE SEQUENCE [LARGE SCALE GENOMIC DNA]</scope>
    <source>
        <strain evidence="6">ATCC BAA-1151 / DSM 17278 / SZ</strain>
    </source>
</reference>
<sequence>MRHPSYKRLSVGILFALLCVLASSALVWAAPFAKDFQFTQPDNSRITLQGQGDEFHAVFETKTGYTVLFDPKTKAYYYATRAADGKSLVSTGVLAHDKPPRGLNQHIRIDAAAAAAAARAKRAKWDQEIGLSERWKQLKAKKLGELKKSDSPTLESAPEASATGNGSSSVLAPPSSTTLGVKQGLTLLIDFSDDPATIADSEIDSFLNSDSYSGYGNNGSVKKYFSDVSNGQLTYTNVVIAYVRMAQPKSYYNDISVDDNCGDQGRLLINDALAILKARPDYTSTILPTLNALTADAYGNVAAFNVYFAGATSGVWSNGLWPHSWVLASPVALGNGKNLYYYQITNVGSSLELGTFCHENGHMLCDFPDLYDYDYDSIGGAGKFSLMGYGGGGTNPSQVDAYLKRAAGWATTIDLTSVSNSTASLTAAPTSGYNTFYRYQKPGVSTEYYLFENRQKTGRDSGLPAAGIAIWHVDELGDRDNQSLTPNTSHANYELTLVQADNLWHFENNQNSGDANDLYYPANTATAYSNAFHASSLPSAVWWDGTGSALTFNSFSTSAATMTFSVAPAVTRTLTVSKTGSGTISSSPAGISCGSSCSNSFVQNSSVILTATADSNAMFSGWSGGGCSGTGTCTVSLTTDTTVSASFVPATTTTVLSESFDAGTTPTGWSITDNAGTGAVWRFDNPQGYPNDTGGTGNFAIADSDYAGTVNMDTELRTPVLNLAAYSVVLLKFKTFFDHYSSEIANVDISSNGAAGPWTTVWSKSLVDYIGSEQIDISSLAAGRSNVMVRFRYYNANYDNDWDIDDVVVTGIIPVSQPTLTVNHAYTAAGVVKGGGSISGSGISCSSVNGGTKTGTCSASFNSGSTVTLAAAADANSTFSGWSGGGCSGIGGCSFSITADTTVTGSFAGAYKVRISGGNGYDTLTLAHTNAASGATILARQLHNATTLAEEPFTENLTVTKAVTLKGGYNAGFSSNAGLYSTLSGILTIGDAGGSLTVENLIIR</sequence>
<feature type="chain" id="PRO_5002787697" evidence="2">
    <location>
        <begin position="30"/>
        <end position="1004"/>
    </location>
</feature>
<dbReference type="NCBIfam" id="TIGR03296">
    <property type="entry name" value="M6dom_TIGR03296"/>
    <property type="match status" value="1"/>
</dbReference>
<keyword evidence="5" id="KW-0482">Metalloprotease</keyword>
<dbReference type="GO" id="GO:0008237">
    <property type="term" value="F:metallopeptidase activity"/>
    <property type="evidence" value="ECO:0007669"/>
    <property type="project" value="UniProtKB-KW"/>
</dbReference>
<evidence type="ECO:0000313" key="5">
    <source>
        <dbReference type="EMBL" id="ACD95177.1"/>
    </source>
</evidence>
<evidence type="ECO:0000256" key="2">
    <source>
        <dbReference type="SAM" id="SignalP"/>
    </source>
</evidence>
<keyword evidence="6" id="KW-1185">Reference proteome</keyword>
<dbReference type="InterPro" id="IPR011628">
    <property type="entry name" value="Cleaved_adhesin"/>
</dbReference>
<feature type="domain" description="Cleaved adhesin" evidence="3">
    <location>
        <begin position="654"/>
        <end position="754"/>
    </location>
</feature>
<name>B3E8E0_TRIL1</name>
<dbReference type="Pfam" id="PF07675">
    <property type="entry name" value="Cleaved_Adhesin"/>
    <property type="match status" value="1"/>
</dbReference>
<keyword evidence="5" id="KW-0645">Protease</keyword>
<dbReference type="STRING" id="398767.Glov_1458"/>
<evidence type="ECO:0000313" key="6">
    <source>
        <dbReference type="Proteomes" id="UP000002420"/>
    </source>
</evidence>
<dbReference type="eggNOG" id="COG3055">
    <property type="taxonomic scope" value="Bacteria"/>
</dbReference>
<dbReference type="KEGG" id="glo:Glov_1458"/>
<dbReference type="EMBL" id="CP001089">
    <property type="protein sequence ID" value="ACD95177.1"/>
    <property type="molecule type" value="Genomic_DNA"/>
</dbReference>
<dbReference type="Gene3D" id="2.60.120.200">
    <property type="match status" value="1"/>
</dbReference>
<dbReference type="eggNOG" id="COG4447">
    <property type="taxonomic scope" value="Bacteria"/>
</dbReference>
<feature type="region of interest" description="Disordered" evidence="1">
    <location>
        <begin position="146"/>
        <end position="175"/>
    </location>
</feature>
<dbReference type="Proteomes" id="UP000002420">
    <property type="component" value="Chromosome"/>
</dbReference>
<feature type="domain" description="Bacterial repeat" evidence="4">
    <location>
        <begin position="846"/>
        <end position="908"/>
    </location>
</feature>
<dbReference type="HOGENOM" id="CLU_300116_0_0_7"/>